<evidence type="ECO:0000256" key="3">
    <source>
        <dbReference type="ARBA" id="ARBA00023163"/>
    </source>
</evidence>
<dbReference type="OrthoDB" id="9791752at2"/>
<dbReference type="InterPro" id="IPR029016">
    <property type="entry name" value="GAF-like_dom_sf"/>
</dbReference>
<dbReference type="PANTHER" id="PTHR30136">
    <property type="entry name" value="HELIX-TURN-HELIX TRANSCRIPTIONAL REGULATOR, ICLR FAMILY"/>
    <property type="match status" value="1"/>
</dbReference>
<dbReference type="InterPro" id="IPR036390">
    <property type="entry name" value="WH_DNA-bd_sf"/>
</dbReference>
<proteinExistence type="predicted"/>
<keyword evidence="1" id="KW-0805">Transcription regulation</keyword>
<dbReference type="Gene3D" id="1.10.10.10">
    <property type="entry name" value="Winged helix-like DNA-binding domain superfamily/Winged helix DNA-binding domain"/>
    <property type="match status" value="1"/>
</dbReference>
<evidence type="ECO:0000259" key="5">
    <source>
        <dbReference type="PROSITE" id="PS51078"/>
    </source>
</evidence>
<keyword evidence="7" id="KW-1185">Reference proteome</keyword>
<dbReference type="EMBL" id="JQCQ01000010">
    <property type="protein sequence ID" value="KRO25428.1"/>
    <property type="molecule type" value="Genomic_DNA"/>
</dbReference>
<dbReference type="PANTHER" id="PTHR30136:SF7">
    <property type="entry name" value="HTH-TYPE TRANSCRIPTIONAL REGULATOR KDGR-RELATED"/>
    <property type="match status" value="1"/>
</dbReference>
<dbReference type="PROSITE" id="PS51077">
    <property type="entry name" value="HTH_ICLR"/>
    <property type="match status" value="1"/>
</dbReference>
<reference evidence="6 7" key="1">
    <citation type="journal article" date="2015" name="Genome Announc.">
        <title>Expanding the biotechnology potential of lactobacilli through comparative genomics of 213 strains and associated genera.</title>
        <authorList>
            <person name="Sun Z."/>
            <person name="Harris H.M."/>
            <person name="McCann A."/>
            <person name="Guo C."/>
            <person name="Argimon S."/>
            <person name="Zhang W."/>
            <person name="Yang X."/>
            <person name="Jeffery I.B."/>
            <person name="Cooney J.C."/>
            <person name="Kagawa T.F."/>
            <person name="Liu W."/>
            <person name="Song Y."/>
            <person name="Salvetti E."/>
            <person name="Wrobel A."/>
            <person name="Rasinkangas P."/>
            <person name="Parkhill J."/>
            <person name="Rea M.C."/>
            <person name="O'Sullivan O."/>
            <person name="Ritari J."/>
            <person name="Douillard F.P."/>
            <person name="Paul Ross R."/>
            <person name="Yang R."/>
            <person name="Briner A.E."/>
            <person name="Felis G.E."/>
            <person name="de Vos W.M."/>
            <person name="Barrangou R."/>
            <person name="Klaenhammer T.R."/>
            <person name="Caufield P.W."/>
            <person name="Cui Y."/>
            <person name="Zhang H."/>
            <person name="O'Toole P.W."/>
        </authorList>
    </citation>
    <scope>NUCLEOTIDE SEQUENCE [LARGE SCALE GENOMIC DNA]</scope>
    <source>
        <strain evidence="6 7">DSM 23026</strain>
    </source>
</reference>
<dbReference type="SUPFAM" id="SSF46785">
    <property type="entry name" value="Winged helix' DNA-binding domain"/>
    <property type="match status" value="1"/>
</dbReference>
<dbReference type="RefSeq" id="WP_057798886.1">
    <property type="nucleotide sequence ID" value="NZ_BJZZ01000009.1"/>
</dbReference>
<evidence type="ECO:0000256" key="2">
    <source>
        <dbReference type="ARBA" id="ARBA00023125"/>
    </source>
</evidence>
<dbReference type="GO" id="GO:0045892">
    <property type="term" value="P:negative regulation of DNA-templated transcription"/>
    <property type="evidence" value="ECO:0007669"/>
    <property type="project" value="TreeGrafter"/>
</dbReference>
<comment type="caution">
    <text evidence="6">The sequence shown here is derived from an EMBL/GenBank/DDBJ whole genome shotgun (WGS) entry which is preliminary data.</text>
</comment>
<evidence type="ECO:0000313" key="6">
    <source>
        <dbReference type="EMBL" id="KRO25428.1"/>
    </source>
</evidence>
<dbReference type="InterPro" id="IPR050707">
    <property type="entry name" value="HTH_MetabolicPath_Reg"/>
</dbReference>
<dbReference type="SMART" id="SM00346">
    <property type="entry name" value="HTH_ICLR"/>
    <property type="match status" value="1"/>
</dbReference>
<name>A0A0R2NI32_9LACO</name>
<sequence>MSDNSSTTLVKGLKIIEFLSEHSGATLTLISQELAMNKTTVFRLLQTLITTEYVKKFNSQYSLTHNNNLFSQPSAPSLNWITIPIVKEIVNKYHATAFIGILENYEVVISQVFSAEDNTDGLKEIGDSTPITMSALGKSIVAFLEPKQQEAFIDGMDFPDGTKYTLDNQNVIRQNLNEIKSQGFALDDEESEIGIRCLAVPIFVNGKSVASLGISNSYNNLKRSELKRIAKDLTQCSQQITNEYF</sequence>
<dbReference type="PATRIC" id="fig|480391.4.peg.161"/>
<dbReference type="PROSITE" id="PS51078">
    <property type="entry name" value="ICLR_ED"/>
    <property type="match status" value="1"/>
</dbReference>
<keyword evidence="3" id="KW-0804">Transcription</keyword>
<evidence type="ECO:0000259" key="4">
    <source>
        <dbReference type="PROSITE" id="PS51077"/>
    </source>
</evidence>
<dbReference type="InterPro" id="IPR036388">
    <property type="entry name" value="WH-like_DNA-bd_sf"/>
</dbReference>
<evidence type="ECO:0000313" key="7">
    <source>
        <dbReference type="Proteomes" id="UP000051249"/>
    </source>
</evidence>
<dbReference type="Pfam" id="PF09339">
    <property type="entry name" value="HTH_IclR"/>
    <property type="match status" value="1"/>
</dbReference>
<dbReference type="SUPFAM" id="SSF55781">
    <property type="entry name" value="GAF domain-like"/>
    <property type="match status" value="1"/>
</dbReference>
<organism evidence="6 7">
    <name type="scientific">Pediococcus argentinicus</name>
    <dbReference type="NCBI Taxonomy" id="480391"/>
    <lineage>
        <taxon>Bacteria</taxon>
        <taxon>Bacillati</taxon>
        <taxon>Bacillota</taxon>
        <taxon>Bacilli</taxon>
        <taxon>Lactobacillales</taxon>
        <taxon>Lactobacillaceae</taxon>
        <taxon>Pediococcus</taxon>
    </lineage>
</organism>
<dbReference type="Gene3D" id="3.30.450.40">
    <property type="match status" value="1"/>
</dbReference>
<keyword evidence="2" id="KW-0238">DNA-binding</keyword>
<dbReference type="GO" id="GO:0003700">
    <property type="term" value="F:DNA-binding transcription factor activity"/>
    <property type="evidence" value="ECO:0007669"/>
    <property type="project" value="TreeGrafter"/>
</dbReference>
<dbReference type="AlphaFoldDB" id="A0A0R2NI32"/>
<dbReference type="InterPro" id="IPR005471">
    <property type="entry name" value="Tscrpt_reg_IclR_N"/>
</dbReference>
<dbReference type="InterPro" id="IPR014757">
    <property type="entry name" value="Tscrpt_reg_IclR_C"/>
</dbReference>
<feature type="domain" description="HTH iclR-type" evidence="4">
    <location>
        <begin position="6"/>
        <end position="65"/>
    </location>
</feature>
<accession>A0A0R2NI32</accession>
<protein>
    <submittedName>
        <fullName evidence="6">IclR family transcriptional regulator</fullName>
    </submittedName>
</protein>
<gene>
    <name evidence="6" type="ORF">IV88_GL000158</name>
</gene>
<dbReference type="Pfam" id="PF01614">
    <property type="entry name" value="IclR_C"/>
    <property type="match status" value="1"/>
</dbReference>
<evidence type="ECO:0000256" key="1">
    <source>
        <dbReference type="ARBA" id="ARBA00023015"/>
    </source>
</evidence>
<dbReference type="GO" id="GO:0003677">
    <property type="term" value="F:DNA binding"/>
    <property type="evidence" value="ECO:0007669"/>
    <property type="project" value="UniProtKB-KW"/>
</dbReference>
<dbReference type="Proteomes" id="UP000051249">
    <property type="component" value="Unassembled WGS sequence"/>
</dbReference>
<feature type="domain" description="IclR-ED" evidence="5">
    <location>
        <begin position="61"/>
        <end position="245"/>
    </location>
</feature>